<dbReference type="Proteomes" id="UP001189429">
    <property type="component" value="Unassembled WGS sequence"/>
</dbReference>
<proteinExistence type="predicted"/>
<accession>A0ABN9W0R0</accession>
<name>A0ABN9W0R0_9DINO</name>
<dbReference type="PANTHER" id="PTHR38016:SF1">
    <property type="entry name" value="LIMITING CO2-INDUCIBLE PROTEIN B_C BETA CARBONYIC ANHYDRASE DOMAIN-CONTAINING PROTEIN"/>
    <property type="match status" value="1"/>
</dbReference>
<organism evidence="3 4">
    <name type="scientific">Prorocentrum cordatum</name>
    <dbReference type="NCBI Taxonomy" id="2364126"/>
    <lineage>
        <taxon>Eukaryota</taxon>
        <taxon>Sar</taxon>
        <taxon>Alveolata</taxon>
        <taxon>Dinophyceae</taxon>
        <taxon>Prorocentrales</taxon>
        <taxon>Prorocentraceae</taxon>
        <taxon>Prorocentrum</taxon>
    </lineage>
</organism>
<gene>
    <name evidence="3" type="ORF">PCOR1329_LOCUS62969</name>
</gene>
<evidence type="ECO:0000256" key="1">
    <source>
        <dbReference type="SAM" id="MobiDB-lite"/>
    </source>
</evidence>
<feature type="region of interest" description="Disordered" evidence="1">
    <location>
        <begin position="1"/>
        <end position="29"/>
    </location>
</feature>
<sequence length="726" mass="78519">MLSKPAAFLSSAPSAQVAPLAPQPPAAPAQAGAAPAEAWAARPVAAAAAAGAAGACLGLARGRPRSGRRGRAAAAAVGFWSKGVKADEAAASEGAAECFQCGRELEETAQDRVLHWLGRSPQFGSPCFNAMQKHFPNALPSKVVHNRSRTVLEEQYGFKPGTTLLGSSFCPDEINNQERDLASVMRKYYGQIFPMGGIGGAPYVGETGFAAFSSHVADNGDIIVVFGPHVGISMEGEVGKYLREGQSAKSTACGAVIGAYKACLCGAAGTSPEMDEADMQMSEIKQEFAPHAEKLSKSSEPMAACAYQAYEMVKDRMLRIVNTKFGSGRLVLIGGIQLNMPYPEFDDHFFPLMFEIRQEGKDTIDLMSSFTNVAIQQDLTRSPWASVGAQREVFAWLTWSPPAVSPVYQALHKFFPDALPGEAVHRRSTLILERYGFKSQNTLLGTSFCSDEINNQSDCLAVLLQDYWGDVFPMGGISGTPFTGRTGFAAFSSHVADEGNILVAFGPHVGISEDGEVGKIPRKGQANISSACGAVIGAYNACRCGWTEDSSDASGYDMQMDFCKRKIAPHADAIARTENPMAALAHQSYQMPRGLHDELRQHQVRERLLVSAWGHPDQHAPRYPRSLLPRHVRASQRRRADYRPDPGDARFQLRTGCRAVNYPLHDCSTVHARRLADITARKLSAARGVSKFVFYITRSVLHLGVGSKSSSEEHMLGRPCGWCRQP</sequence>
<comment type="caution">
    <text evidence="3">The sequence shown here is derived from an EMBL/GenBank/DDBJ whole genome shotgun (WGS) entry which is preliminary data.</text>
</comment>
<dbReference type="InterPro" id="IPR040703">
    <property type="entry name" value="LCIB/C_CA"/>
</dbReference>
<protein>
    <recommendedName>
        <fullName evidence="2">Limiting CO2-inducible protein B/C beta carbonyic anhydrase domain-containing protein</fullName>
    </recommendedName>
</protein>
<reference evidence="3" key="1">
    <citation type="submission" date="2023-10" db="EMBL/GenBank/DDBJ databases">
        <authorList>
            <person name="Chen Y."/>
            <person name="Shah S."/>
            <person name="Dougan E. K."/>
            <person name="Thang M."/>
            <person name="Chan C."/>
        </authorList>
    </citation>
    <scope>NUCLEOTIDE SEQUENCE [LARGE SCALE GENOMIC DNA]</scope>
</reference>
<evidence type="ECO:0000259" key="2">
    <source>
        <dbReference type="Pfam" id="PF18599"/>
    </source>
</evidence>
<keyword evidence="4" id="KW-1185">Reference proteome</keyword>
<evidence type="ECO:0000313" key="4">
    <source>
        <dbReference type="Proteomes" id="UP001189429"/>
    </source>
</evidence>
<evidence type="ECO:0000313" key="3">
    <source>
        <dbReference type="EMBL" id="CAK0879573.1"/>
    </source>
</evidence>
<feature type="domain" description="Limiting CO2-inducible protein B/C beta carbonyic anhydrase" evidence="2">
    <location>
        <begin position="419"/>
        <end position="591"/>
    </location>
</feature>
<dbReference type="Pfam" id="PF18599">
    <property type="entry name" value="LCIB_C_CA"/>
    <property type="match status" value="2"/>
</dbReference>
<dbReference type="PANTHER" id="PTHR38016">
    <property type="entry name" value="UNNAMED PRODUCT"/>
    <property type="match status" value="1"/>
</dbReference>
<dbReference type="EMBL" id="CAUYUJ010017976">
    <property type="protein sequence ID" value="CAK0879573.1"/>
    <property type="molecule type" value="Genomic_DNA"/>
</dbReference>
<feature type="domain" description="Limiting CO2-inducible protein B/C beta carbonyic anhydrase" evidence="2">
    <location>
        <begin position="150"/>
        <end position="357"/>
    </location>
</feature>